<dbReference type="Gene3D" id="3.40.50.1000">
    <property type="entry name" value="HAD superfamily/HAD-like"/>
    <property type="match status" value="1"/>
</dbReference>
<dbReference type="InterPro" id="IPR023214">
    <property type="entry name" value="HAD_sf"/>
</dbReference>
<comment type="subcellular location">
    <subcellularLocation>
        <location evidence="1">Cytoplasm</location>
    </subcellularLocation>
</comment>
<dbReference type="InterPro" id="IPR036412">
    <property type="entry name" value="HAD-like_sf"/>
</dbReference>
<dbReference type="GO" id="GO:0005737">
    <property type="term" value="C:cytoplasm"/>
    <property type="evidence" value="ECO:0007669"/>
    <property type="project" value="UniProtKB-SubCell"/>
</dbReference>
<dbReference type="GO" id="GO:0046872">
    <property type="term" value="F:metal ion binding"/>
    <property type="evidence" value="ECO:0007669"/>
    <property type="project" value="UniProtKB-KW"/>
</dbReference>
<dbReference type="NCBIfam" id="TIGR01656">
    <property type="entry name" value="Histidinol-ppas"/>
    <property type="match status" value="1"/>
</dbReference>
<dbReference type="InterPro" id="IPR006543">
    <property type="entry name" value="Histidinol-phos"/>
</dbReference>
<protein>
    <recommendedName>
        <fullName evidence="7">D,D-heptose 1,7-bisphosphate phosphatase</fullName>
    </recommendedName>
</protein>
<evidence type="ECO:0000256" key="4">
    <source>
        <dbReference type="ARBA" id="ARBA00022723"/>
    </source>
</evidence>
<gene>
    <name evidence="8" type="ORF">LCGC14_2321180</name>
</gene>
<keyword evidence="4" id="KW-0479">Metal-binding</keyword>
<dbReference type="GO" id="GO:0016791">
    <property type="term" value="F:phosphatase activity"/>
    <property type="evidence" value="ECO:0007669"/>
    <property type="project" value="InterPro"/>
</dbReference>
<keyword evidence="5" id="KW-0378">Hydrolase</keyword>
<keyword evidence="6" id="KW-0119">Carbohydrate metabolism</keyword>
<comment type="caution">
    <text evidence="8">The sequence shown here is derived from an EMBL/GenBank/DDBJ whole genome shotgun (WGS) entry which is preliminary data.</text>
</comment>
<evidence type="ECO:0000256" key="7">
    <source>
        <dbReference type="ARBA" id="ARBA00031828"/>
    </source>
</evidence>
<accession>A0A0F9FCK1</accession>
<name>A0A0F9FCK1_9ZZZZ</name>
<evidence type="ECO:0000313" key="8">
    <source>
        <dbReference type="EMBL" id="KKL48872.1"/>
    </source>
</evidence>
<comment type="similarity">
    <text evidence="2">Belongs to the GmhB family.</text>
</comment>
<evidence type="ECO:0000256" key="2">
    <source>
        <dbReference type="ARBA" id="ARBA00005628"/>
    </source>
</evidence>
<dbReference type="GO" id="GO:0005975">
    <property type="term" value="P:carbohydrate metabolic process"/>
    <property type="evidence" value="ECO:0007669"/>
    <property type="project" value="InterPro"/>
</dbReference>
<reference evidence="8" key="1">
    <citation type="journal article" date="2015" name="Nature">
        <title>Complex archaea that bridge the gap between prokaryotes and eukaryotes.</title>
        <authorList>
            <person name="Spang A."/>
            <person name="Saw J.H."/>
            <person name="Jorgensen S.L."/>
            <person name="Zaremba-Niedzwiedzka K."/>
            <person name="Martijn J."/>
            <person name="Lind A.E."/>
            <person name="van Eijk R."/>
            <person name="Schleper C."/>
            <person name="Guy L."/>
            <person name="Ettema T.J."/>
        </authorList>
    </citation>
    <scope>NUCLEOTIDE SEQUENCE</scope>
</reference>
<dbReference type="PANTHER" id="PTHR42891:SF1">
    <property type="entry name" value="D-GLYCERO-BETA-D-MANNO-HEPTOSE-1,7-BISPHOSPHATE 7-PHOSPHATASE"/>
    <property type="match status" value="1"/>
</dbReference>
<evidence type="ECO:0000256" key="1">
    <source>
        <dbReference type="ARBA" id="ARBA00004496"/>
    </source>
</evidence>
<dbReference type="AlphaFoldDB" id="A0A0F9FCK1"/>
<dbReference type="Pfam" id="PF13242">
    <property type="entry name" value="Hydrolase_like"/>
    <property type="match status" value="1"/>
</dbReference>
<evidence type="ECO:0000256" key="6">
    <source>
        <dbReference type="ARBA" id="ARBA00023277"/>
    </source>
</evidence>
<dbReference type="EMBL" id="LAZR01033164">
    <property type="protein sequence ID" value="KKL48872.1"/>
    <property type="molecule type" value="Genomic_DNA"/>
</dbReference>
<dbReference type="InterPro" id="IPR004446">
    <property type="entry name" value="Heptose_bisP_phosphatase"/>
</dbReference>
<organism evidence="8">
    <name type="scientific">marine sediment metagenome</name>
    <dbReference type="NCBI Taxonomy" id="412755"/>
    <lineage>
        <taxon>unclassified sequences</taxon>
        <taxon>metagenomes</taxon>
        <taxon>ecological metagenomes</taxon>
    </lineage>
</organism>
<dbReference type="SUPFAM" id="SSF56784">
    <property type="entry name" value="HAD-like"/>
    <property type="match status" value="1"/>
</dbReference>
<sequence>MTKNKALILDRDGTLIEDKNYAYKIEDLDLLPGVIDGLKILQKEFIFFIVTNQSGIGRGYYTERDFQKFNNHLIQLLKNESIEIIKTYFCPHLREDNCDCRKPKTKFIREIINEFDVDIKESWMFGDHPSDIQFGINAGCKTVFLTTGHGENHIDELQSLKIKPTIISNDFLSAAKEILNFLQFHSDNNRSI</sequence>
<dbReference type="InterPro" id="IPR006549">
    <property type="entry name" value="HAD-SF_hydro_IIIA"/>
</dbReference>
<evidence type="ECO:0000256" key="5">
    <source>
        <dbReference type="ARBA" id="ARBA00022801"/>
    </source>
</evidence>
<dbReference type="NCBIfam" id="TIGR01662">
    <property type="entry name" value="HAD-SF-IIIA"/>
    <property type="match status" value="1"/>
</dbReference>
<dbReference type="PANTHER" id="PTHR42891">
    <property type="entry name" value="D-GLYCERO-BETA-D-MANNO-HEPTOSE-1,7-BISPHOSPHATE 7-PHOSPHATASE"/>
    <property type="match status" value="1"/>
</dbReference>
<dbReference type="CDD" id="cd07503">
    <property type="entry name" value="HAD_HisB-N"/>
    <property type="match status" value="1"/>
</dbReference>
<evidence type="ECO:0000256" key="3">
    <source>
        <dbReference type="ARBA" id="ARBA00022490"/>
    </source>
</evidence>
<keyword evidence="3" id="KW-0963">Cytoplasm</keyword>
<proteinExistence type="inferred from homology"/>